<sequence>MVGRDRRKATLYRWGMVDNPQYDGRMMTFLRGCKFSLEKTKRKLDMYFTMRAAIPEFFTNRDVKRPELQDILKIVEQGVCYNMGGAPQRVDTEANIWDFFPSIVINFTGRTSLSAPIEVYAGKKEVCGFDSQQIVTAYGKNMTFMIIAEFQCMYARCDIVTPPQICRFSMMFPRSRCVYRWLLQLSPHYIGLKISKYSLSGTPDIALHHTTPPQSRRVGTDDVRMQYLHLPSVFGVHHVEQEAFKQYVHLRPYSNKEAFDMLMCLANVVGITDKQSA</sequence>
<proteinExistence type="predicted"/>
<dbReference type="SUPFAM" id="SSF46938">
    <property type="entry name" value="CRAL/TRIO N-terminal domain"/>
    <property type="match status" value="1"/>
</dbReference>
<evidence type="ECO:0000313" key="2">
    <source>
        <dbReference type="Proteomes" id="UP001159363"/>
    </source>
</evidence>
<organism evidence="1 2">
    <name type="scientific">Dryococelus australis</name>
    <dbReference type="NCBI Taxonomy" id="614101"/>
    <lineage>
        <taxon>Eukaryota</taxon>
        <taxon>Metazoa</taxon>
        <taxon>Ecdysozoa</taxon>
        <taxon>Arthropoda</taxon>
        <taxon>Hexapoda</taxon>
        <taxon>Insecta</taxon>
        <taxon>Pterygota</taxon>
        <taxon>Neoptera</taxon>
        <taxon>Polyneoptera</taxon>
        <taxon>Phasmatodea</taxon>
        <taxon>Verophasmatodea</taxon>
        <taxon>Anareolatae</taxon>
        <taxon>Phasmatidae</taxon>
        <taxon>Eurycanthinae</taxon>
        <taxon>Dryococelus</taxon>
    </lineage>
</organism>
<dbReference type="EMBL" id="JARBHB010000004">
    <property type="protein sequence ID" value="KAJ8885197.1"/>
    <property type="molecule type" value="Genomic_DNA"/>
</dbReference>
<dbReference type="Proteomes" id="UP001159363">
    <property type="component" value="Chromosome X"/>
</dbReference>
<dbReference type="PANTHER" id="PTHR10174">
    <property type="entry name" value="ALPHA-TOCOPHEROL TRANSFER PROTEIN-RELATED"/>
    <property type="match status" value="1"/>
</dbReference>
<reference evidence="1 2" key="1">
    <citation type="submission" date="2023-02" db="EMBL/GenBank/DDBJ databases">
        <title>LHISI_Scaffold_Assembly.</title>
        <authorList>
            <person name="Stuart O.P."/>
            <person name="Cleave R."/>
            <person name="Magrath M.J.L."/>
            <person name="Mikheyev A.S."/>
        </authorList>
    </citation>
    <scope>NUCLEOTIDE SEQUENCE [LARGE SCALE GENOMIC DNA]</scope>
    <source>
        <strain evidence="1">Daus_M_001</strain>
        <tissue evidence="1">Leg muscle</tissue>
    </source>
</reference>
<gene>
    <name evidence="1" type="ORF">PR048_011393</name>
</gene>
<keyword evidence="2" id="KW-1185">Reference proteome</keyword>
<name>A0ABQ9HLH9_9NEOP</name>
<protein>
    <submittedName>
        <fullName evidence="1">Uncharacterized protein</fullName>
    </submittedName>
</protein>
<comment type="caution">
    <text evidence="1">The sequence shown here is derived from an EMBL/GenBank/DDBJ whole genome shotgun (WGS) entry which is preliminary data.</text>
</comment>
<accession>A0ABQ9HLH9</accession>
<evidence type="ECO:0000313" key="1">
    <source>
        <dbReference type="EMBL" id="KAJ8885197.1"/>
    </source>
</evidence>
<dbReference type="PANTHER" id="PTHR10174:SF230">
    <property type="entry name" value="ALPHA-TOCOPHEROL TRANSFER PROTEIN-LIKE"/>
    <property type="match status" value="1"/>
</dbReference>
<dbReference type="InterPro" id="IPR036273">
    <property type="entry name" value="CRAL/TRIO_N_dom_sf"/>
</dbReference>